<dbReference type="PANTHER" id="PTHR30146">
    <property type="entry name" value="LACI-RELATED TRANSCRIPTIONAL REPRESSOR"/>
    <property type="match status" value="1"/>
</dbReference>
<reference evidence="5 6" key="1">
    <citation type="submission" date="2014-02" db="EMBL/GenBank/DDBJ databases">
        <title>Kosmotoga genome sequencing.</title>
        <authorList>
            <person name="Pollo S.M."/>
            <person name="Charchuk R."/>
            <person name="Nesbo C.L."/>
        </authorList>
    </citation>
    <scope>NUCLEOTIDE SEQUENCE [LARGE SCALE GENOMIC DNA]</scope>
    <source>
        <strain evidence="5 6">S304</strain>
    </source>
</reference>
<keyword evidence="2" id="KW-0238">DNA-binding</keyword>
<dbReference type="PANTHER" id="PTHR30146:SF109">
    <property type="entry name" value="HTH-TYPE TRANSCRIPTIONAL REGULATOR GALS"/>
    <property type="match status" value="1"/>
</dbReference>
<dbReference type="InterPro" id="IPR028082">
    <property type="entry name" value="Peripla_BP_I"/>
</dbReference>
<evidence type="ECO:0000256" key="1">
    <source>
        <dbReference type="ARBA" id="ARBA00023015"/>
    </source>
</evidence>
<dbReference type="InterPro" id="IPR000843">
    <property type="entry name" value="HTH_LacI"/>
</dbReference>
<protein>
    <recommendedName>
        <fullName evidence="4">HTH lacI-type domain-containing protein</fullName>
    </recommendedName>
</protein>
<dbReference type="SMART" id="SM00354">
    <property type="entry name" value="HTH_LACI"/>
    <property type="match status" value="1"/>
</dbReference>
<dbReference type="SUPFAM" id="SSF47413">
    <property type="entry name" value="lambda repressor-like DNA-binding domains"/>
    <property type="match status" value="1"/>
</dbReference>
<evidence type="ECO:0000313" key="6">
    <source>
        <dbReference type="Proteomes" id="UP000077339"/>
    </source>
</evidence>
<dbReference type="Gene3D" id="1.10.260.40">
    <property type="entry name" value="lambda repressor-like DNA-binding domains"/>
    <property type="match status" value="1"/>
</dbReference>
<keyword evidence="1" id="KW-0805">Transcription regulation</keyword>
<name>A0A182C7E6_9BACT</name>
<dbReference type="PROSITE" id="PS50932">
    <property type="entry name" value="HTH_LACI_2"/>
    <property type="match status" value="1"/>
</dbReference>
<dbReference type="GO" id="GO:0003700">
    <property type="term" value="F:DNA-binding transcription factor activity"/>
    <property type="evidence" value="ECO:0007669"/>
    <property type="project" value="TreeGrafter"/>
</dbReference>
<organism evidence="5 6">
    <name type="scientific">Kosmotoga arenicorallina S304</name>
    <dbReference type="NCBI Taxonomy" id="1453497"/>
    <lineage>
        <taxon>Bacteria</taxon>
        <taxon>Thermotogati</taxon>
        <taxon>Thermotogota</taxon>
        <taxon>Thermotogae</taxon>
        <taxon>Kosmotogales</taxon>
        <taxon>Kosmotogaceae</taxon>
        <taxon>Kosmotoga</taxon>
    </lineage>
</organism>
<dbReference type="InterPro" id="IPR046335">
    <property type="entry name" value="LacI/GalR-like_sensor"/>
</dbReference>
<dbReference type="Gene3D" id="3.40.50.2300">
    <property type="match status" value="2"/>
</dbReference>
<dbReference type="InterPro" id="IPR010982">
    <property type="entry name" value="Lambda_DNA-bd_dom_sf"/>
</dbReference>
<comment type="caution">
    <text evidence="5">The sequence shown here is derived from an EMBL/GenBank/DDBJ whole genome shotgun (WGS) entry which is preliminary data.</text>
</comment>
<gene>
    <name evidence="5" type="ORF">AT15_05480</name>
</gene>
<keyword evidence="3" id="KW-0804">Transcription</keyword>
<proteinExistence type="predicted"/>
<dbReference type="PATRIC" id="fig|1453497.3.peg.1089"/>
<dbReference type="AlphaFoldDB" id="A0A182C7E6"/>
<sequence>MCVTGFIRGDSLRITMAKIAELAGVSKATVSRVLNSSGYVSENTREKVMKIVREFNFVPDARAVNLSKSMTRTIGLVLPSTSGPFYMEVIRGIEDVLAFDGYYMLLMTFEASKNKNETRKKYKSLLEEKRVDGLIVFDPEADEPFVQQMARIKKPCVYLGREYQKIPIDTVSADNETGSRLMMLHLLETHGFRKVAFVRGPLDSYHGMERFKGYRKSLTEWGIKCDDELVFCGNFTREGAEMVAESIFSAKPEAIFASNDEMALGIIHKAKQLGYSLSDMPAIVGFDDAPWAEHINPALTTVRQPMYDIGRTAARLIMDRLSDNGHKAPMKVKLHTNVVVRESCGCFKNRFE</sequence>
<dbReference type="CDD" id="cd01392">
    <property type="entry name" value="HTH_LacI"/>
    <property type="match status" value="1"/>
</dbReference>
<dbReference type="EMBL" id="JFHK01000003">
    <property type="protein sequence ID" value="OAA31525.1"/>
    <property type="molecule type" value="Genomic_DNA"/>
</dbReference>
<dbReference type="Proteomes" id="UP000077339">
    <property type="component" value="Unassembled WGS sequence"/>
</dbReference>
<keyword evidence="6" id="KW-1185">Reference proteome</keyword>
<accession>A0A182C7E6</accession>
<dbReference type="STRING" id="1453497.AT15_05480"/>
<dbReference type="CDD" id="cd06267">
    <property type="entry name" value="PBP1_LacI_sugar_binding-like"/>
    <property type="match status" value="1"/>
</dbReference>
<evidence type="ECO:0000259" key="4">
    <source>
        <dbReference type="PROSITE" id="PS50932"/>
    </source>
</evidence>
<dbReference type="Pfam" id="PF13377">
    <property type="entry name" value="Peripla_BP_3"/>
    <property type="match status" value="1"/>
</dbReference>
<dbReference type="Pfam" id="PF00356">
    <property type="entry name" value="LacI"/>
    <property type="match status" value="1"/>
</dbReference>
<evidence type="ECO:0000256" key="3">
    <source>
        <dbReference type="ARBA" id="ARBA00023163"/>
    </source>
</evidence>
<evidence type="ECO:0000313" key="5">
    <source>
        <dbReference type="EMBL" id="OAA31525.1"/>
    </source>
</evidence>
<dbReference type="SUPFAM" id="SSF53822">
    <property type="entry name" value="Periplasmic binding protein-like I"/>
    <property type="match status" value="1"/>
</dbReference>
<feature type="domain" description="HTH lacI-type" evidence="4">
    <location>
        <begin position="14"/>
        <end position="68"/>
    </location>
</feature>
<evidence type="ECO:0000256" key="2">
    <source>
        <dbReference type="ARBA" id="ARBA00023125"/>
    </source>
</evidence>
<dbReference type="GO" id="GO:0000976">
    <property type="term" value="F:transcription cis-regulatory region binding"/>
    <property type="evidence" value="ECO:0007669"/>
    <property type="project" value="TreeGrafter"/>
</dbReference>